<dbReference type="EMBL" id="OR261031">
    <property type="protein sequence ID" value="WNL63515.1"/>
    <property type="molecule type" value="Genomic_DNA"/>
</dbReference>
<protein>
    <submittedName>
        <fullName evidence="2">Uncharacterized protein</fullName>
    </submittedName>
</protein>
<gene>
    <name evidence="2" type="ORF">ST21_007</name>
</gene>
<dbReference type="Proteomes" id="UP001302076">
    <property type="component" value="Segment"/>
</dbReference>
<evidence type="ECO:0000313" key="2">
    <source>
        <dbReference type="EMBL" id="WNL63515.1"/>
    </source>
</evidence>
<name>A0AA96EVI6_9CAUD</name>
<organism evidence="2 3">
    <name type="scientific">Aeromonas phage ST21</name>
    <dbReference type="NCBI Taxonomy" id="3065691"/>
    <lineage>
        <taxon>Viruses</taxon>
        <taxon>Duplodnaviria</taxon>
        <taxon>Heunggongvirae</taxon>
        <taxon>Uroviricota</taxon>
        <taxon>Caudoviricetes</taxon>
        <taxon>Autographivirales</taxon>
        <taxon>Autonotataviridae</taxon>
        <taxon>Melnykvirinae</taxon>
        <taxon>Ahphunavirus</taxon>
        <taxon>Ahphunavirus ST21</taxon>
    </lineage>
</organism>
<reference evidence="2 3" key="1">
    <citation type="submission" date="2023-07" db="EMBL/GenBank/DDBJ databases">
        <authorList>
            <person name="Wu J.F."/>
            <person name="Li W."/>
        </authorList>
    </citation>
    <scope>NUCLEOTIDE SEQUENCE [LARGE SCALE GENOMIC DNA]</scope>
</reference>
<evidence type="ECO:0000313" key="3">
    <source>
        <dbReference type="Proteomes" id="UP001302076"/>
    </source>
</evidence>
<evidence type="ECO:0000256" key="1">
    <source>
        <dbReference type="SAM" id="MobiDB-lite"/>
    </source>
</evidence>
<keyword evidence="3" id="KW-1185">Reference proteome</keyword>
<sequence length="53" mass="5632">MLGCCSLSSGNLTTIIGEGLLGFLCRFLSHFSSSPVVPQPDAQHERQDEPQAG</sequence>
<feature type="region of interest" description="Disordered" evidence="1">
    <location>
        <begin position="34"/>
        <end position="53"/>
    </location>
</feature>
<feature type="compositionally biased region" description="Basic and acidic residues" evidence="1">
    <location>
        <begin position="42"/>
        <end position="53"/>
    </location>
</feature>
<proteinExistence type="predicted"/>
<accession>A0AA96EVI6</accession>